<accession>X1F1C9</accession>
<evidence type="ECO:0000313" key="1">
    <source>
        <dbReference type="EMBL" id="GAH14608.1"/>
    </source>
</evidence>
<gene>
    <name evidence="1" type="ORF">S01H4_60203</name>
</gene>
<dbReference type="AlphaFoldDB" id="X1F1C9"/>
<proteinExistence type="predicted"/>
<name>X1F1C9_9ZZZZ</name>
<protein>
    <submittedName>
        <fullName evidence="1">Uncharacterized protein</fullName>
    </submittedName>
</protein>
<feature type="non-terminal residue" evidence="1">
    <location>
        <position position="1"/>
    </location>
</feature>
<organism evidence="1">
    <name type="scientific">marine sediment metagenome</name>
    <dbReference type="NCBI Taxonomy" id="412755"/>
    <lineage>
        <taxon>unclassified sequences</taxon>
        <taxon>metagenomes</taxon>
        <taxon>ecological metagenomes</taxon>
    </lineage>
</organism>
<sequence length="31" mass="3432">IGSDIKISQNLESIGLRSLYLSSTIIKKRVV</sequence>
<comment type="caution">
    <text evidence="1">The sequence shown here is derived from an EMBL/GenBank/DDBJ whole genome shotgun (WGS) entry which is preliminary data.</text>
</comment>
<dbReference type="EMBL" id="BART01035449">
    <property type="protein sequence ID" value="GAH14608.1"/>
    <property type="molecule type" value="Genomic_DNA"/>
</dbReference>
<reference evidence="1" key="1">
    <citation type="journal article" date="2014" name="Front. Microbiol.">
        <title>High frequency of phylogenetically diverse reductive dehalogenase-homologous genes in deep subseafloor sedimentary metagenomes.</title>
        <authorList>
            <person name="Kawai M."/>
            <person name="Futagami T."/>
            <person name="Toyoda A."/>
            <person name="Takaki Y."/>
            <person name="Nishi S."/>
            <person name="Hori S."/>
            <person name="Arai W."/>
            <person name="Tsubouchi T."/>
            <person name="Morono Y."/>
            <person name="Uchiyama I."/>
            <person name="Ito T."/>
            <person name="Fujiyama A."/>
            <person name="Inagaki F."/>
            <person name="Takami H."/>
        </authorList>
    </citation>
    <scope>NUCLEOTIDE SEQUENCE</scope>
    <source>
        <strain evidence="1">Expedition CK06-06</strain>
    </source>
</reference>